<evidence type="ECO:0000313" key="3">
    <source>
        <dbReference type="EMBL" id="MDT0542234.1"/>
    </source>
</evidence>
<dbReference type="EMBL" id="JAVRFD010000002">
    <property type="protein sequence ID" value="MDT0542234.1"/>
    <property type="molecule type" value="Genomic_DNA"/>
</dbReference>
<reference evidence="3" key="1">
    <citation type="submission" date="2024-05" db="EMBL/GenBank/DDBJ databases">
        <title>30 novel species of actinomycetes from the DSMZ collection.</title>
        <authorList>
            <person name="Nouioui I."/>
        </authorList>
    </citation>
    <scope>NUCLEOTIDE SEQUENCE</scope>
    <source>
        <strain evidence="3">DSM 41529</strain>
    </source>
</reference>
<gene>
    <name evidence="3" type="ORF">RND15_05810</name>
</gene>
<dbReference type="Proteomes" id="UP001180754">
    <property type="component" value="Unassembled WGS sequence"/>
</dbReference>
<accession>A0ABU2X9V5</accession>
<feature type="transmembrane region" description="Helical" evidence="2">
    <location>
        <begin position="29"/>
        <end position="50"/>
    </location>
</feature>
<name>A0ABU2X9V5_9ACTN</name>
<protein>
    <recommendedName>
        <fullName evidence="5">MYXO-CTERM domain-containing protein</fullName>
    </recommendedName>
</protein>
<evidence type="ECO:0008006" key="5">
    <source>
        <dbReference type="Google" id="ProtNLM"/>
    </source>
</evidence>
<organism evidence="3 4">
    <name type="scientific">Streptomyces lonegramiae</name>
    <dbReference type="NCBI Taxonomy" id="3075524"/>
    <lineage>
        <taxon>Bacteria</taxon>
        <taxon>Bacillati</taxon>
        <taxon>Actinomycetota</taxon>
        <taxon>Actinomycetes</taxon>
        <taxon>Kitasatosporales</taxon>
        <taxon>Streptomycetaceae</taxon>
        <taxon>Streptomyces</taxon>
    </lineage>
</organism>
<proteinExistence type="predicted"/>
<keyword evidence="2" id="KW-1133">Transmembrane helix</keyword>
<dbReference type="RefSeq" id="WP_311722584.1">
    <property type="nucleotide sequence ID" value="NZ_JAVRFD010000002.1"/>
</dbReference>
<evidence type="ECO:0000313" key="4">
    <source>
        <dbReference type="Proteomes" id="UP001180754"/>
    </source>
</evidence>
<sequence>MSDYSEFQDKAQEKGRKKPGPGGDMGNGQTSACMVVAPVAALLLATAVLIRRRWT</sequence>
<keyword evidence="2" id="KW-0812">Transmembrane</keyword>
<feature type="region of interest" description="Disordered" evidence="1">
    <location>
        <begin position="1"/>
        <end position="30"/>
    </location>
</feature>
<keyword evidence="2" id="KW-0472">Membrane</keyword>
<comment type="caution">
    <text evidence="3">The sequence shown here is derived from an EMBL/GenBank/DDBJ whole genome shotgun (WGS) entry which is preliminary data.</text>
</comment>
<keyword evidence="4" id="KW-1185">Reference proteome</keyword>
<evidence type="ECO:0000256" key="2">
    <source>
        <dbReference type="SAM" id="Phobius"/>
    </source>
</evidence>
<evidence type="ECO:0000256" key="1">
    <source>
        <dbReference type="SAM" id="MobiDB-lite"/>
    </source>
</evidence>